<name>N1Q0U0_DOTSN</name>
<reference evidence="3" key="1">
    <citation type="journal article" date="2012" name="PLoS Genet.">
        <title>The genomes of the fungal plant pathogens Cladosporium fulvum and Dothistroma septosporum reveal adaptation to different hosts and lifestyles but also signatures of common ancestry.</title>
        <authorList>
            <person name="de Wit P.J.G.M."/>
            <person name="van der Burgt A."/>
            <person name="Oekmen B."/>
            <person name="Stergiopoulos I."/>
            <person name="Abd-Elsalam K.A."/>
            <person name="Aerts A.L."/>
            <person name="Bahkali A.H."/>
            <person name="Beenen H.G."/>
            <person name="Chettri P."/>
            <person name="Cox M.P."/>
            <person name="Datema E."/>
            <person name="de Vries R.P."/>
            <person name="Dhillon B."/>
            <person name="Ganley A.R."/>
            <person name="Griffiths S.A."/>
            <person name="Guo Y."/>
            <person name="Hamelin R.C."/>
            <person name="Henrissat B."/>
            <person name="Kabir M.S."/>
            <person name="Jashni M.K."/>
            <person name="Kema G."/>
            <person name="Klaubauf S."/>
            <person name="Lapidus A."/>
            <person name="Levasseur A."/>
            <person name="Lindquist E."/>
            <person name="Mehrabi R."/>
            <person name="Ohm R.A."/>
            <person name="Owen T.J."/>
            <person name="Salamov A."/>
            <person name="Schwelm A."/>
            <person name="Schijlen E."/>
            <person name="Sun H."/>
            <person name="van den Burg H.A."/>
            <person name="van Ham R.C.H.J."/>
            <person name="Zhang S."/>
            <person name="Goodwin S.B."/>
            <person name="Grigoriev I.V."/>
            <person name="Collemare J."/>
            <person name="Bradshaw R.E."/>
        </authorList>
    </citation>
    <scope>NUCLEOTIDE SEQUENCE [LARGE SCALE GENOMIC DNA]</scope>
    <source>
        <strain evidence="3">NZE10 / CBS 128990</strain>
    </source>
</reference>
<keyword evidence="3" id="KW-1185">Reference proteome</keyword>
<protein>
    <submittedName>
        <fullName evidence="2">Uncharacterized protein</fullName>
    </submittedName>
</protein>
<dbReference type="HOGENOM" id="CLU_2838074_0_0_1"/>
<organism evidence="2 3">
    <name type="scientific">Dothistroma septosporum (strain NZE10 / CBS 128990)</name>
    <name type="common">Red band needle blight fungus</name>
    <name type="synonym">Mycosphaerella pini</name>
    <dbReference type="NCBI Taxonomy" id="675120"/>
    <lineage>
        <taxon>Eukaryota</taxon>
        <taxon>Fungi</taxon>
        <taxon>Dikarya</taxon>
        <taxon>Ascomycota</taxon>
        <taxon>Pezizomycotina</taxon>
        <taxon>Dothideomycetes</taxon>
        <taxon>Dothideomycetidae</taxon>
        <taxon>Mycosphaerellales</taxon>
        <taxon>Mycosphaerellaceae</taxon>
        <taxon>Dothistroma</taxon>
    </lineage>
</organism>
<dbReference type="EMBL" id="KB446536">
    <property type="protein sequence ID" value="EME48074.1"/>
    <property type="molecule type" value="Genomic_DNA"/>
</dbReference>
<evidence type="ECO:0000313" key="3">
    <source>
        <dbReference type="Proteomes" id="UP000016933"/>
    </source>
</evidence>
<sequence>MGKIAVRLPMTSREQPRCMTSSDRPRGTTGGFWHVSTRQSAIKTTTPMAARSFCAKLAWRRGHQRLA</sequence>
<dbReference type="AlphaFoldDB" id="N1Q0U0"/>
<evidence type="ECO:0000256" key="1">
    <source>
        <dbReference type="SAM" id="MobiDB-lite"/>
    </source>
</evidence>
<proteinExistence type="predicted"/>
<feature type="non-terminal residue" evidence="2">
    <location>
        <position position="67"/>
    </location>
</feature>
<dbReference type="Proteomes" id="UP000016933">
    <property type="component" value="Unassembled WGS sequence"/>
</dbReference>
<accession>N1Q0U0</accession>
<evidence type="ECO:0000313" key="2">
    <source>
        <dbReference type="EMBL" id="EME48074.1"/>
    </source>
</evidence>
<gene>
    <name evidence="2" type="ORF">DOTSEDRAFT_42349</name>
</gene>
<reference evidence="2 3" key="2">
    <citation type="journal article" date="2012" name="PLoS Pathog.">
        <title>Diverse lifestyles and strategies of plant pathogenesis encoded in the genomes of eighteen Dothideomycetes fungi.</title>
        <authorList>
            <person name="Ohm R.A."/>
            <person name="Feau N."/>
            <person name="Henrissat B."/>
            <person name="Schoch C.L."/>
            <person name="Horwitz B.A."/>
            <person name="Barry K.W."/>
            <person name="Condon B.J."/>
            <person name="Copeland A.C."/>
            <person name="Dhillon B."/>
            <person name="Glaser F."/>
            <person name="Hesse C.N."/>
            <person name="Kosti I."/>
            <person name="LaButti K."/>
            <person name="Lindquist E.A."/>
            <person name="Lucas S."/>
            <person name="Salamov A.A."/>
            <person name="Bradshaw R.E."/>
            <person name="Ciuffetti L."/>
            <person name="Hamelin R.C."/>
            <person name="Kema G.H.J."/>
            <person name="Lawrence C."/>
            <person name="Scott J.A."/>
            <person name="Spatafora J.W."/>
            <person name="Turgeon B.G."/>
            <person name="de Wit P.J.G.M."/>
            <person name="Zhong S."/>
            <person name="Goodwin S.B."/>
            <person name="Grigoriev I.V."/>
        </authorList>
    </citation>
    <scope>NUCLEOTIDE SEQUENCE [LARGE SCALE GENOMIC DNA]</scope>
    <source>
        <strain evidence="3">NZE10 / CBS 128990</strain>
    </source>
</reference>
<feature type="region of interest" description="Disordered" evidence="1">
    <location>
        <begin position="11"/>
        <end position="32"/>
    </location>
</feature>